<dbReference type="SUPFAM" id="SSF56219">
    <property type="entry name" value="DNase I-like"/>
    <property type="match status" value="1"/>
</dbReference>
<proteinExistence type="predicted"/>
<reference evidence="4" key="2">
    <citation type="submission" date="2025-08" db="UniProtKB">
        <authorList>
            <consortium name="RefSeq"/>
        </authorList>
    </citation>
    <scope>IDENTIFICATION</scope>
    <source>
        <tissue evidence="4">Leaf</tissue>
    </source>
</reference>
<sequence length="1055" mass="121683">MDIFCRNVRGFNDPVKRRSFKKWIKAHKPLFGGIVETHVSPDKAQHMVSCVLPGWFFADNYDYSELGKIWVIWHPTNKVSVITKSLQMIICLVKLPFVHSDIIISIVYASSIGSEERRELWSEIQAFSASSVIAGKPWVLVEYFNQVLTPQEQSKASSSSQSRGMRDLNHCLISSHLFDLSYCGNTFTWSNNHTVIPIAKKLDRILVNDGWMTNFSKSLAVFGELGFSDHSPCCLFLETIKPKIRQPFKFLTMLNKNPDFAPLVNSWWSALAFDCSKMLKVAKKLKALKRVIKDFSNENYSHLEKRVKEAFEELQSCQQILLASPSSQALHLEREAHRRWCTLANAEESFLRQKSRICWLEEEIKDVFFSLPKNKAPGPDGYCVEFFTAHWNTVGSDMIDAVMEFYQSGQLLKQWNSTLLTLIPKTPNASRMSEFRPIACCNTIYKVISKLLANRLKAVLPDLIANSQSAFIHGRLLVENILLAMELVEGYNLKNITARGMLKVDLKKAFDSIHWEFITNTLKALNFPPHFVKLINECITTPTFSISVNGESCGYFKGTKGLRQGDAISPYLFTLAMEVFTQMINKSFNNNLIGHHPTTTNPQVTHLAFADDIMVFFDGQKESLQNITKVLQDFENISGLAMNKDKTYIFIAGVNQDETLDSDSLGFRLGSLPIWYLGHRELIASVIYGTVNFWASTFILPKGCVRNIESMCSRFLWSGYITKKPSAKVSWRALCLPKEEGGLGLRCISKWNRTLCLKLIWRLVTATDSLWADWIRNNKIKDGVFWQIDEKKQASWTWKTLLHLRPLASRFLRCVLGNGEKISFWFDSFWFDSFWFDWWSPFGPLIQFLGPTSPCQTGIQLTRSVAQVCSNSGWQIRPARSPQAELLHTYLTTQHVPSLCTESDRFLWKVEDEILDQFNTKKTWEVIRPRQTPLQWTKQVWFKGAIPRHAFMLWITHLNRLPTRSRTFVFHTWIAFTNWLDMPDAGSSQTLRRLVAQATIYTIWTERNARFHNNATTPSHILFKLLDRQIRDAILAKSHRKNFKRLMHDWLKYVY</sequence>
<evidence type="ECO:0000313" key="4">
    <source>
        <dbReference type="RefSeq" id="XP_010462886.1"/>
    </source>
</evidence>
<evidence type="ECO:0000313" key="3">
    <source>
        <dbReference type="Proteomes" id="UP000694864"/>
    </source>
</evidence>
<dbReference type="Proteomes" id="UP000694864">
    <property type="component" value="Chromosome 14"/>
</dbReference>
<dbReference type="RefSeq" id="XP_010462886.1">
    <property type="nucleotide sequence ID" value="XM_010464584.1"/>
</dbReference>
<dbReference type="PROSITE" id="PS50878">
    <property type="entry name" value="RT_POL"/>
    <property type="match status" value="1"/>
</dbReference>
<dbReference type="Pfam" id="PF13966">
    <property type="entry name" value="zf-RVT"/>
    <property type="match status" value="1"/>
</dbReference>
<keyword evidence="1" id="KW-0175">Coiled coil</keyword>
<evidence type="ECO:0000256" key="1">
    <source>
        <dbReference type="SAM" id="Coils"/>
    </source>
</evidence>
<dbReference type="Pfam" id="PF00078">
    <property type="entry name" value="RVT_1"/>
    <property type="match status" value="1"/>
</dbReference>
<dbReference type="SUPFAM" id="SSF56672">
    <property type="entry name" value="DNA/RNA polymerases"/>
    <property type="match status" value="1"/>
</dbReference>
<dbReference type="PANTHER" id="PTHR33116">
    <property type="entry name" value="REVERSE TRANSCRIPTASE ZINC-BINDING DOMAIN-CONTAINING PROTEIN-RELATED-RELATED"/>
    <property type="match status" value="1"/>
</dbReference>
<dbReference type="CDD" id="cd01650">
    <property type="entry name" value="RT_nLTR_like"/>
    <property type="match status" value="1"/>
</dbReference>
<dbReference type="InterPro" id="IPR043128">
    <property type="entry name" value="Rev_trsase/Diguanyl_cyclase"/>
</dbReference>
<name>A0ABM0VY45_CAMSA</name>
<protein>
    <submittedName>
        <fullName evidence="4">Uncharacterized protein LOC104743514</fullName>
    </submittedName>
</protein>
<organism evidence="3 4">
    <name type="scientific">Camelina sativa</name>
    <name type="common">False flax</name>
    <name type="synonym">Myagrum sativum</name>
    <dbReference type="NCBI Taxonomy" id="90675"/>
    <lineage>
        <taxon>Eukaryota</taxon>
        <taxon>Viridiplantae</taxon>
        <taxon>Streptophyta</taxon>
        <taxon>Embryophyta</taxon>
        <taxon>Tracheophyta</taxon>
        <taxon>Spermatophyta</taxon>
        <taxon>Magnoliopsida</taxon>
        <taxon>eudicotyledons</taxon>
        <taxon>Gunneridae</taxon>
        <taxon>Pentapetalae</taxon>
        <taxon>rosids</taxon>
        <taxon>malvids</taxon>
        <taxon>Brassicales</taxon>
        <taxon>Brassicaceae</taxon>
        <taxon>Camelineae</taxon>
        <taxon>Camelina</taxon>
    </lineage>
</organism>
<feature type="domain" description="Reverse transcriptase" evidence="2">
    <location>
        <begin position="404"/>
        <end position="669"/>
    </location>
</feature>
<dbReference type="InterPro" id="IPR026960">
    <property type="entry name" value="RVT-Znf"/>
</dbReference>
<dbReference type="GeneID" id="104743514"/>
<reference evidence="3" key="1">
    <citation type="journal article" date="2014" name="Nat. Commun.">
        <title>The emerging biofuel crop Camelina sativa retains a highly undifferentiated hexaploid genome structure.</title>
        <authorList>
            <person name="Kagale S."/>
            <person name="Koh C."/>
            <person name="Nixon J."/>
            <person name="Bollina V."/>
            <person name="Clarke W.E."/>
            <person name="Tuteja R."/>
            <person name="Spillane C."/>
            <person name="Robinson S.J."/>
            <person name="Links M.G."/>
            <person name="Clarke C."/>
            <person name="Higgins E.E."/>
            <person name="Huebert T."/>
            <person name="Sharpe A.G."/>
            <person name="Parkin I.A."/>
        </authorList>
    </citation>
    <scope>NUCLEOTIDE SEQUENCE [LARGE SCALE GENOMIC DNA]</scope>
    <source>
        <strain evidence="3">cv. DH55</strain>
    </source>
</reference>
<dbReference type="InterPro" id="IPR043502">
    <property type="entry name" value="DNA/RNA_pol_sf"/>
</dbReference>
<dbReference type="InterPro" id="IPR036691">
    <property type="entry name" value="Endo/exonu/phosph_ase_sf"/>
</dbReference>
<feature type="coiled-coil region" evidence="1">
    <location>
        <begin position="293"/>
        <end position="320"/>
    </location>
</feature>
<evidence type="ECO:0000259" key="2">
    <source>
        <dbReference type="PROSITE" id="PS50878"/>
    </source>
</evidence>
<dbReference type="PANTHER" id="PTHR33116:SF78">
    <property type="entry name" value="OS12G0587133 PROTEIN"/>
    <property type="match status" value="1"/>
</dbReference>
<dbReference type="Gene3D" id="3.30.70.270">
    <property type="match status" value="1"/>
</dbReference>
<gene>
    <name evidence="4" type="primary">LOC104743514</name>
</gene>
<dbReference type="InterPro" id="IPR000477">
    <property type="entry name" value="RT_dom"/>
</dbReference>
<keyword evidence="3" id="KW-1185">Reference proteome</keyword>
<accession>A0ABM0VY45</accession>
<dbReference type="Gene3D" id="3.60.10.10">
    <property type="entry name" value="Endonuclease/exonuclease/phosphatase"/>
    <property type="match status" value="1"/>
</dbReference>